<comment type="subcellular location">
    <subcellularLocation>
        <location evidence="5">Cytoplasm</location>
    </subcellularLocation>
</comment>
<dbReference type="Gene3D" id="3.30.420.140">
    <property type="entry name" value="YqgF/RNase H-like domain"/>
    <property type="match status" value="1"/>
</dbReference>
<keyword evidence="4 5" id="KW-0378">Hydrolase</keyword>
<dbReference type="NCBIfam" id="TIGR00250">
    <property type="entry name" value="RNAse_H_YqgF"/>
    <property type="match status" value="1"/>
</dbReference>
<dbReference type="STRING" id="1188239.MOVI_6210"/>
<evidence type="ECO:0000256" key="5">
    <source>
        <dbReference type="HAMAP-Rule" id="MF_00651"/>
    </source>
</evidence>
<accession>A0A014KV88</accession>
<dbReference type="EMBL" id="JFAD01000033">
    <property type="protein sequence ID" value="EXU60891.1"/>
    <property type="molecule type" value="Genomic_DNA"/>
</dbReference>
<dbReference type="Pfam" id="PF03652">
    <property type="entry name" value="RuvX"/>
    <property type="match status" value="1"/>
</dbReference>
<keyword evidence="2 5" id="KW-0690">Ribosome biogenesis</keyword>
<dbReference type="Proteomes" id="UP000020977">
    <property type="component" value="Unassembled WGS sequence"/>
</dbReference>
<comment type="caution">
    <text evidence="7">The sequence shown here is derived from an EMBL/GenBank/DDBJ whole genome shotgun (WGS) entry which is preliminary data.</text>
</comment>
<dbReference type="InterPro" id="IPR006641">
    <property type="entry name" value="YqgF/RNaseH-like_dom"/>
</dbReference>
<sequence>MSIRPRVLALDLGVKSCGFAISDSDWKISLPLEQYNFNRYDFARVIARIGFWLDQYSVSTLVLGYPLTLSGKISPRTIMVEEFAQLIKKHYKIQLFFQDERLSSKEANSILIDSGLSFKKRQKIIDKLAAQIILERFLQTQNGYEN</sequence>
<dbReference type="GO" id="GO:0016788">
    <property type="term" value="F:hydrolase activity, acting on ester bonds"/>
    <property type="evidence" value="ECO:0007669"/>
    <property type="project" value="UniProtKB-UniRule"/>
</dbReference>
<dbReference type="EC" id="3.1.-.-" evidence="5"/>
<dbReference type="SUPFAM" id="SSF53098">
    <property type="entry name" value="Ribonuclease H-like"/>
    <property type="match status" value="1"/>
</dbReference>
<proteinExistence type="inferred from homology"/>
<dbReference type="GO" id="GO:0004518">
    <property type="term" value="F:nuclease activity"/>
    <property type="evidence" value="ECO:0007669"/>
    <property type="project" value="UniProtKB-KW"/>
</dbReference>
<dbReference type="PANTHER" id="PTHR33317">
    <property type="entry name" value="POLYNUCLEOTIDYL TRANSFERASE, RIBONUCLEASE H-LIKE SUPERFAMILY PROTEIN"/>
    <property type="match status" value="1"/>
</dbReference>
<dbReference type="eggNOG" id="COG0816">
    <property type="taxonomic scope" value="Bacteria"/>
</dbReference>
<evidence type="ECO:0000256" key="4">
    <source>
        <dbReference type="ARBA" id="ARBA00022801"/>
    </source>
</evidence>
<dbReference type="GO" id="GO:0000967">
    <property type="term" value="P:rRNA 5'-end processing"/>
    <property type="evidence" value="ECO:0007669"/>
    <property type="project" value="UniProtKB-UniRule"/>
</dbReference>
<name>A0A014KV88_9BACT</name>
<evidence type="ECO:0000313" key="8">
    <source>
        <dbReference type="Proteomes" id="UP000020977"/>
    </source>
</evidence>
<dbReference type="AlphaFoldDB" id="A0A014KV88"/>
<evidence type="ECO:0000256" key="2">
    <source>
        <dbReference type="ARBA" id="ARBA00022517"/>
    </source>
</evidence>
<keyword evidence="1 5" id="KW-0963">Cytoplasm</keyword>
<dbReference type="InterPro" id="IPR037027">
    <property type="entry name" value="YqgF/RNaseH-like_dom_sf"/>
</dbReference>
<comment type="function">
    <text evidence="5">Could be a nuclease involved in processing of the 5'-end of pre-16S rRNA.</text>
</comment>
<evidence type="ECO:0000259" key="6">
    <source>
        <dbReference type="SMART" id="SM00732"/>
    </source>
</evidence>
<organism evidence="7 8">
    <name type="scientific">Mesomycoplasma ovipneumoniae 14811</name>
    <dbReference type="NCBI Taxonomy" id="1188239"/>
    <lineage>
        <taxon>Bacteria</taxon>
        <taxon>Bacillati</taxon>
        <taxon>Mycoplasmatota</taxon>
        <taxon>Mycoplasmoidales</taxon>
        <taxon>Metamycoplasmataceae</taxon>
        <taxon>Mesomycoplasma</taxon>
    </lineage>
</organism>
<dbReference type="PATRIC" id="fig|1188239.3.peg.1484"/>
<dbReference type="GO" id="GO:0005829">
    <property type="term" value="C:cytosol"/>
    <property type="evidence" value="ECO:0007669"/>
    <property type="project" value="TreeGrafter"/>
</dbReference>
<dbReference type="RefSeq" id="WP_044284439.1">
    <property type="nucleotide sequence ID" value="NZ_JFAD01000033.1"/>
</dbReference>
<evidence type="ECO:0000313" key="7">
    <source>
        <dbReference type="EMBL" id="EXU60891.1"/>
    </source>
</evidence>
<dbReference type="HAMAP" id="MF_00651">
    <property type="entry name" value="Nuclease_YqgF"/>
    <property type="match status" value="1"/>
</dbReference>
<dbReference type="SMART" id="SM00732">
    <property type="entry name" value="YqgFc"/>
    <property type="match status" value="1"/>
</dbReference>
<protein>
    <recommendedName>
        <fullName evidence="5">Putative pre-16S rRNA nuclease</fullName>
        <ecNumber evidence="5">3.1.-.-</ecNumber>
    </recommendedName>
</protein>
<dbReference type="CDD" id="cd16964">
    <property type="entry name" value="YqgF"/>
    <property type="match status" value="1"/>
</dbReference>
<dbReference type="InterPro" id="IPR005227">
    <property type="entry name" value="YqgF"/>
</dbReference>
<comment type="similarity">
    <text evidence="5">Belongs to the YqgF HJR family.</text>
</comment>
<keyword evidence="3 5" id="KW-0540">Nuclease</keyword>
<dbReference type="PANTHER" id="PTHR33317:SF4">
    <property type="entry name" value="POLYNUCLEOTIDYL TRANSFERASE, RIBONUCLEASE H-LIKE SUPERFAMILY PROTEIN"/>
    <property type="match status" value="1"/>
</dbReference>
<reference evidence="7 8" key="1">
    <citation type="submission" date="2014-03" db="EMBL/GenBank/DDBJ databases">
        <title>Genome sequence of Mycoplasma ovipneumoniae strain 14811.</title>
        <authorList>
            <person name="Sirand-Pugnet P."/>
            <person name="Breton M."/>
            <person name="Dordet-Frisoni E."/>
            <person name="Baranowski E."/>
            <person name="Barre A."/>
            <person name="Couture C."/>
            <person name="Dupuy V."/>
            <person name="Gaurivaud P."/>
            <person name="Jacob D."/>
            <person name="Lemaitre C."/>
            <person name="Manso-Silvan L."/>
            <person name="Nikolski M."/>
            <person name="Nouvel L.-X."/>
            <person name="Poumarat F."/>
            <person name="Tardy F."/>
            <person name="Thebault P."/>
            <person name="Theil S."/>
            <person name="Citti C."/>
            <person name="Thiaucourt F."/>
            <person name="Blanchard A."/>
        </authorList>
    </citation>
    <scope>NUCLEOTIDE SEQUENCE [LARGE SCALE GENOMIC DNA]</scope>
    <source>
        <strain evidence="7 8">14811</strain>
    </source>
</reference>
<evidence type="ECO:0000256" key="3">
    <source>
        <dbReference type="ARBA" id="ARBA00022722"/>
    </source>
</evidence>
<dbReference type="InterPro" id="IPR012337">
    <property type="entry name" value="RNaseH-like_sf"/>
</dbReference>
<gene>
    <name evidence="7" type="ORF">MOVI_6210</name>
</gene>
<evidence type="ECO:0000256" key="1">
    <source>
        <dbReference type="ARBA" id="ARBA00022490"/>
    </source>
</evidence>
<feature type="domain" description="YqgF/RNase H-like" evidence="6">
    <location>
        <begin position="5"/>
        <end position="107"/>
    </location>
</feature>